<comment type="caution">
    <text evidence="1">The sequence shown here is derived from an EMBL/GenBank/DDBJ whole genome shotgun (WGS) entry which is preliminary data.</text>
</comment>
<evidence type="ECO:0000313" key="2">
    <source>
        <dbReference type="Proteomes" id="UP000557307"/>
    </source>
</evidence>
<dbReference type="CDD" id="cd10981">
    <property type="entry name" value="ZnPC_S1P1"/>
    <property type="match status" value="1"/>
</dbReference>
<accession>A0A840TU29</accession>
<reference evidence="1 2" key="1">
    <citation type="submission" date="2020-08" db="EMBL/GenBank/DDBJ databases">
        <title>Genomic Encyclopedia of Type Strains, Phase IV (KMG-IV): sequencing the most valuable type-strain genomes for metagenomic binning, comparative biology and taxonomic classification.</title>
        <authorList>
            <person name="Goeker M."/>
        </authorList>
    </citation>
    <scope>NUCLEOTIDE SEQUENCE [LARGE SCALE GENOMIC DNA]</scope>
    <source>
        <strain evidence="1 2">DSM 105074</strain>
    </source>
</reference>
<evidence type="ECO:0008006" key="3">
    <source>
        <dbReference type="Google" id="ProtNLM"/>
    </source>
</evidence>
<protein>
    <recommendedName>
        <fullName evidence="3">S1/P1 Nuclease</fullName>
    </recommendedName>
</protein>
<dbReference type="GO" id="GO:0016788">
    <property type="term" value="F:hydrolase activity, acting on ester bonds"/>
    <property type="evidence" value="ECO:0007669"/>
    <property type="project" value="InterPro"/>
</dbReference>
<proteinExistence type="predicted"/>
<evidence type="ECO:0000313" key="1">
    <source>
        <dbReference type="EMBL" id="MBB5283548.1"/>
    </source>
</evidence>
<keyword evidence="2" id="KW-1185">Reference proteome</keyword>
<dbReference type="Proteomes" id="UP000557307">
    <property type="component" value="Unassembled WGS sequence"/>
</dbReference>
<name>A0A840TU29_9BACT</name>
<dbReference type="AlphaFoldDB" id="A0A840TU29"/>
<dbReference type="Gene3D" id="1.10.575.10">
    <property type="entry name" value="P1 Nuclease"/>
    <property type="match status" value="1"/>
</dbReference>
<gene>
    <name evidence="1" type="ORF">HNQ92_001674</name>
</gene>
<dbReference type="InterPro" id="IPR008947">
    <property type="entry name" value="PLipase_C/P1_nuclease_dom_sf"/>
</dbReference>
<dbReference type="SUPFAM" id="SSF48537">
    <property type="entry name" value="Phospholipase C/P1 nuclease"/>
    <property type="match status" value="1"/>
</dbReference>
<sequence length="323" mass="37374">MVLFFLVASTLWSFRGPRWGFWAHRQINRLAVYRLPPEMLVFYKKHIDYLSENAVNPDRRRYAVVGEAERHYIDLDVYGDSALTKLPRHWSAAKEALGEDSLRRHGIVPWYIQTAAYQLTEALRARDARRILRLSADLGHYVADAHVPLHTTRNYNGQLTGQEGIHALWESRLPELLAQQYDLWIGPAQYLDNPTEAVWQAVAQAHAACDSVLRFEKQLSQTFDKDRIYSFENRNGVLVRTYSTAFSVRYHELLNGQVERQMRASIALVGDLWYTCWVNAGQPDLGTLAHFALSDEDKKAEAAEQQSWLRRLLRIRPEPDDQP</sequence>
<dbReference type="EMBL" id="JACHGF010000002">
    <property type="protein sequence ID" value="MBB5283548.1"/>
    <property type="molecule type" value="Genomic_DNA"/>
</dbReference>
<organism evidence="1 2">
    <name type="scientific">Rhabdobacter roseus</name>
    <dbReference type="NCBI Taxonomy" id="1655419"/>
    <lineage>
        <taxon>Bacteria</taxon>
        <taxon>Pseudomonadati</taxon>
        <taxon>Bacteroidota</taxon>
        <taxon>Cytophagia</taxon>
        <taxon>Cytophagales</taxon>
        <taxon>Cytophagaceae</taxon>
        <taxon>Rhabdobacter</taxon>
    </lineage>
</organism>